<dbReference type="GO" id="GO:0016757">
    <property type="term" value="F:glycosyltransferase activity"/>
    <property type="evidence" value="ECO:0007669"/>
    <property type="project" value="UniProtKB-ARBA"/>
</dbReference>
<feature type="domain" description="Glycosyltransferase subfamily 4-like N-terminal" evidence="1">
    <location>
        <begin position="3"/>
        <end position="139"/>
    </location>
</feature>
<evidence type="ECO:0000259" key="1">
    <source>
        <dbReference type="Pfam" id="PF13439"/>
    </source>
</evidence>
<proteinExistence type="predicted"/>
<dbReference type="InterPro" id="IPR028098">
    <property type="entry name" value="Glyco_trans_4-like_N"/>
</dbReference>
<dbReference type="AlphaFoldDB" id="A0A3G8WNS3"/>
<protein>
    <recommendedName>
        <fullName evidence="1">Glycosyltransferase subfamily 4-like N-terminal domain-containing protein</fullName>
    </recommendedName>
</protein>
<dbReference type="EMBL" id="CP034171">
    <property type="protein sequence ID" value="AZI19824.1"/>
    <property type="molecule type" value="Genomic_DNA"/>
</dbReference>
<gene>
    <name evidence="2" type="ORF">EIH08_02975</name>
</gene>
<dbReference type="Proteomes" id="UP000282297">
    <property type="component" value="Chromosome"/>
</dbReference>
<name>A0A3G8WNS3_9FLAO</name>
<organism evidence="2 3">
    <name type="scientific">Chryseobacterium taklimakanense</name>
    <dbReference type="NCBI Taxonomy" id="536441"/>
    <lineage>
        <taxon>Bacteria</taxon>
        <taxon>Pseudomonadati</taxon>
        <taxon>Bacteroidota</taxon>
        <taxon>Flavobacteriia</taxon>
        <taxon>Flavobacteriales</taxon>
        <taxon>Weeksellaceae</taxon>
        <taxon>Chryseobacterium group</taxon>
        <taxon>Chryseobacterium</taxon>
    </lineage>
</organism>
<dbReference type="SUPFAM" id="SSF53756">
    <property type="entry name" value="UDP-Glycosyltransferase/glycogen phosphorylase"/>
    <property type="match status" value="1"/>
</dbReference>
<dbReference type="Pfam" id="PF13439">
    <property type="entry name" value="Glyco_transf_4"/>
    <property type="match status" value="1"/>
</dbReference>
<evidence type="ECO:0000313" key="2">
    <source>
        <dbReference type="EMBL" id="AZI19824.1"/>
    </source>
</evidence>
<dbReference type="RefSeq" id="WP_124784063.1">
    <property type="nucleotide sequence ID" value="NZ_CP034171.1"/>
</dbReference>
<accession>A0A3G8WNS3</accession>
<sequence>MSDGHEVYVVSEYRGPMWEELGEDVVKFKLPSLQRAIDPIKELKTIIQLKKIARNVKPDVIHLHSSKIGLLGRLAFPKKKIIYTVHGFDSIRLAFRKFLPVERMLQNRNKFIVGVSKYDVDGMLEEKITKNITYIYNGISDWPSLKIHSADKNAVEFFKDAKEKNNFIVLSIARLSPQKNLIYFAMSLENLNLARE</sequence>
<evidence type="ECO:0000313" key="3">
    <source>
        <dbReference type="Proteomes" id="UP000282297"/>
    </source>
</evidence>
<dbReference type="Gene3D" id="3.40.50.2000">
    <property type="entry name" value="Glycogen Phosphorylase B"/>
    <property type="match status" value="2"/>
</dbReference>
<reference evidence="3" key="1">
    <citation type="submission" date="2018-11" db="EMBL/GenBank/DDBJ databases">
        <title>Proposal to divide the Flavobacteriaceae and reorganize its genera based on Amino Acid Identity values calculated from whole genome sequences.</title>
        <authorList>
            <person name="Nicholson A.C."/>
            <person name="Gulvik C.A."/>
            <person name="Whitney A.M."/>
            <person name="Humrighouse B.W."/>
            <person name="Bell M."/>
            <person name="Holmes B."/>
            <person name="Steigerwalt A.B."/>
            <person name="Villarma A."/>
            <person name="Sheth M."/>
            <person name="Batra D."/>
            <person name="Pryor J."/>
            <person name="Bernardet J.-F."/>
            <person name="Hugo C."/>
            <person name="Kampfer P."/>
            <person name="Newman J.D."/>
            <person name="McQuiston J.R."/>
        </authorList>
    </citation>
    <scope>NUCLEOTIDE SEQUENCE [LARGE SCALE GENOMIC DNA]</scope>
    <source>
        <strain evidence="3">H4753</strain>
    </source>
</reference>